<evidence type="ECO:0000313" key="2">
    <source>
        <dbReference type="EMBL" id="MDT0342289.1"/>
    </source>
</evidence>
<accession>A0ABU2ML12</accession>
<evidence type="ECO:0000259" key="1">
    <source>
        <dbReference type="Pfam" id="PF04149"/>
    </source>
</evidence>
<organism evidence="2 3">
    <name type="scientific">Streptomyces litchfieldiae</name>
    <dbReference type="NCBI Taxonomy" id="3075543"/>
    <lineage>
        <taxon>Bacteria</taxon>
        <taxon>Bacillati</taxon>
        <taxon>Actinomycetota</taxon>
        <taxon>Actinomycetes</taxon>
        <taxon>Kitasatosporales</taxon>
        <taxon>Streptomycetaceae</taxon>
        <taxon>Streptomyces</taxon>
    </lineage>
</organism>
<name>A0ABU2ML12_9ACTN</name>
<proteinExistence type="predicted"/>
<dbReference type="EMBL" id="JAVREL010000003">
    <property type="protein sequence ID" value="MDT0342289.1"/>
    <property type="molecule type" value="Genomic_DNA"/>
</dbReference>
<protein>
    <submittedName>
        <fullName evidence="2">DUF397 domain-containing protein</fullName>
    </submittedName>
</protein>
<dbReference type="Proteomes" id="UP001183246">
    <property type="component" value="Unassembled WGS sequence"/>
</dbReference>
<feature type="domain" description="DUF397" evidence="1">
    <location>
        <begin position="9"/>
        <end position="61"/>
    </location>
</feature>
<keyword evidence="3" id="KW-1185">Reference proteome</keyword>
<sequence length="69" mass="7165">MNEVDVTGAKWIKSSRSESNGQCVEVALLDGSVAMRDTKQRGAGPVLAVPAAEWGAFVRAAADGGFDGR</sequence>
<reference evidence="3" key="1">
    <citation type="submission" date="2023-07" db="EMBL/GenBank/DDBJ databases">
        <title>30 novel species of actinomycetes from the DSMZ collection.</title>
        <authorList>
            <person name="Nouioui I."/>
        </authorList>
    </citation>
    <scope>NUCLEOTIDE SEQUENCE [LARGE SCALE GENOMIC DNA]</scope>
    <source>
        <strain evidence="3">DSM 44938</strain>
    </source>
</reference>
<dbReference type="Pfam" id="PF04149">
    <property type="entry name" value="DUF397"/>
    <property type="match status" value="1"/>
</dbReference>
<dbReference type="InterPro" id="IPR007278">
    <property type="entry name" value="DUF397"/>
</dbReference>
<dbReference type="RefSeq" id="WP_311703433.1">
    <property type="nucleotide sequence ID" value="NZ_JAVREL010000003.1"/>
</dbReference>
<evidence type="ECO:0000313" key="3">
    <source>
        <dbReference type="Proteomes" id="UP001183246"/>
    </source>
</evidence>
<comment type="caution">
    <text evidence="2">The sequence shown here is derived from an EMBL/GenBank/DDBJ whole genome shotgun (WGS) entry which is preliminary data.</text>
</comment>
<gene>
    <name evidence="2" type="ORF">RM590_06570</name>
</gene>